<proteinExistence type="predicted"/>
<feature type="chain" id="PRO_5041261145" description="Protein TsetseEP domain-containing protein" evidence="1">
    <location>
        <begin position="19"/>
        <end position="235"/>
    </location>
</feature>
<name>A0AA38MS41_9CUCU</name>
<organism evidence="2 3">
    <name type="scientific">Zophobas morio</name>
    <dbReference type="NCBI Taxonomy" id="2755281"/>
    <lineage>
        <taxon>Eukaryota</taxon>
        <taxon>Metazoa</taxon>
        <taxon>Ecdysozoa</taxon>
        <taxon>Arthropoda</taxon>
        <taxon>Hexapoda</taxon>
        <taxon>Insecta</taxon>
        <taxon>Pterygota</taxon>
        <taxon>Neoptera</taxon>
        <taxon>Endopterygota</taxon>
        <taxon>Coleoptera</taxon>
        <taxon>Polyphaga</taxon>
        <taxon>Cucujiformia</taxon>
        <taxon>Tenebrionidae</taxon>
        <taxon>Zophobas</taxon>
    </lineage>
</organism>
<evidence type="ECO:0000313" key="2">
    <source>
        <dbReference type="EMBL" id="KAJ3665288.1"/>
    </source>
</evidence>
<keyword evidence="1" id="KW-0732">Signal</keyword>
<feature type="signal peptide" evidence="1">
    <location>
        <begin position="1"/>
        <end position="18"/>
    </location>
</feature>
<gene>
    <name evidence="2" type="ORF">Zmor_000789</name>
</gene>
<dbReference type="Proteomes" id="UP001168821">
    <property type="component" value="Unassembled WGS sequence"/>
</dbReference>
<reference evidence="2" key="1">
    <citation type="journal article" date="2023" name="G3 (Bethesda)">
        <title>Whole genome assemblies of Zophobas morio and Tenebrio molitor.</title>
        <authorList>
            <person name="Kaur S."/>
            <person name="Stinson S.A."/>
            <person name="diCenzo G.C."/>
        </authorList>
    </citation>
    <scope>NUCLEOTIDE SEQUENCE</scope>
    <source>
        <strain evidence="2">QUZm001</strain>
    </source>
</reference>
<dbReference type="EMBL" id="JALNTZ010000001">
    <property type="protein sequence ID" value="KAJ3665288.1"/>
    <property type="molecule type" value="Genomic_DNA"/>
</dbReference>
<evidence type="ECO:0008006" key="4">
    <source>
        <dbReference type="Google" id="ProtNLM"/>
    </source>
</evidence>
<evidence type="ECO:0000313" key="3">
    <source>
        <dbReference type="Proteomes" id="UP001168821"/>
    </source>
</evidence>
<keyword evidence="3" id="KW-1185">Reference proteome</keyword>
<comment type="caution">
    <text evidence="2">The sequence shown here is derived from an EMBL/GenBank/DDBJ whole genome shotgun (WGS) entry which is preliminary data.</text>
</comment>
<dbReference type="AlphaFoldDB" id="A0AA38MS41"/>
<protein>
    <recommendedName>
        <fullName evidence="4">Protein TsetseEP domain-containing protein</fullName>
    </recommendedName>
</protein>
<evidence type="ECO:0000256" key="1">
    <source>
        <dbReference type="SAM" id="SignalP"/>
    </source>
</evidence>
<sequence>MALKATFLLCAFLAFGSAAIRQPRDLADQAREELEALESIVQGRIFAAHDDLNNILTDFRTNSANVATEGTISIQQESQTVDQQLQAIKDLAHVANVDISACTNIREHTLNRLPDRLVRELNVCVTGIDIQAASLVGDGRYLVDIVYNKVRNLEFQLNRCRDDLLCIAPLLTEIELDKVRLPQNVDTEVLATSSLLTTLRLSVESCSSSHVAQYVTEAFGILGDIQACADRLIGN</sequence>
<accession>A0AA38MS41</accession>